<comment type="caution">
    <text evidence="1">The sequence shown here is derived from an EMBL/GenBank/DDBJ whole genome shotgun (WGS) entry which is preliminary data.</text>
</comment>
<reference evidence="1" key="1">
    <citation type="journal article" date="2020" name="Stud. Mycol.">
        <title>101 Dothideomycetes genomes: a test case for predicting lifestyles and emergence of pathogens.</title>
        <authorList>
            <person name="Haridas S."/>
            <person name="Albert R."/>
            <person name="Binder M."/>
            <person name="Bloem J."/>
            <person name="Labutti K."/>
            <person name="Salamov A."/>
            <person name="Andreopoulos B."/>
            <person name="Baker S."/>
            <person name="Barry K."/>
            <person name="Bills G."/>
            <person name="Bluhm B."/>
            <person name="Cannon C."/>
            <person name="Castanera R."/>
            <person name="Culley D."/>
            <person name="Daum C."/>
            <person name="Ezra D."/>
            <person name="Gonzalez J."/>
            <person name="Henrissat B."/>
            <person name="Kuo A."/>
            <person name="Liang C."/>
            <person name="Lipzen A."/>
            <person name="Lutzoni F."/>
            <person name="Magnuson J."/>
            <person name="Mondo S."/>
            <person name="Nolan M."/>
            <person name="Ohm R."/>
            <person name="Pangilinan J."/>
            <person name="Park H.-J."/>
            <person name="Ramirez L."/>
            <person name="Alfaro M."/>
            <person name="Sun H."/>
            <person name="Tritt A."/>
            <person name="Yoshinaga Y."/>
            <person name="Zwiers L.-H."/>
            <person name="Turgeon B."/>
            <person name="Goodwin S."/>
            <person name="Spatafora J."/>
            <person name="Crous P."/>
            <person name="Grigoriev I."/>
        </authorList>
    </citation>
    <scope>NUCLEOTIDE SEQUENCE</scope>
    <source>
        <strain evidence="1">CBS 525.71</strain>
    </source>
</reference>
<gene>
    <name evidence="1" type="ORF">BU25DRAFT_407025</name>
</gene>
<dbReference type="Proteomes" id="UP000799754">
    <property type="component" value="Unassembled WGS sequence"/>
</dbReference>
<keyword evidence="2" id="KW-1185">Reference proteome</keyword>
<name>A0ACB6SB52_9PLEO</name>
<evidence type="ECO:0000313" key="2">
    <source>
        <dbReference type="Proteomes" id="UP000799754"/>
    </source>
</evidence>
<proteinExistence type="predicted"/>
<dbReference type="EMBL" id="MU006704">
    <property type="protein sequence ID" value="KAF2631361.1"/>
    <property type="molecule type" value="Genomic_DNA"/>
</dbReference>
<protein>
    <submittedName>
        <fullName evidence="1">Uncharacterized protein</fullName>
    </submittedName>
</protein>
<accession>A0ACB6SB52</accession>
<sequence length="1268" mass="134836">MANNNHPPGMPFPFPLPHTQQPPNAAHRDGQQQHGPPPPPPPPGWNLPGLHQQYPPQPHAPQPRHAENQNNLPPFPSAALSWPPQMPPEWLQLMQSSMQSGLMPPPLPGLTFPPPSLPHTPQAPATPIAFPPQFPPHFPPQPTAAPAERVQEVMDSDREDGEVTDAEGGSQTPAGMAMRQRYPEPPRSAPRATARPSRAEDAYNPDRPSAGQTAPQASAAVKEMDPVLQQREEAKQFIRLLNSNNIGYHALAKENIDVELLRGMYRSMNLPSEPEPIPPPKTSGAVAPKPSSASHATTTTTTTTTTPSTSQKTAPAVSTNVAAVSAAAAGAAASPVDRKDYLARLQAAKLARQSGPTKASPPQKSPSVAVASPATGISTPQATMTPTRKPPATDEHKARQTELIKQRLEALKAQSKQTAASSSNSAQKPGLSQPTPQQAPATGTSAPQTPASGFSGIPGLFMNAPSNTGNGTSTPSRQPQAVPQKRPAPSDTSVSTPRGSVTPYNRPFGQSPHAPHEDSMIIEVSDDESNGSDMDIDDDQAPSGSSAIRQAPVSIPGFPPRQAPVPAALSAVSTPGPQTPATLARTGELNTKEQELAALKLTLKKKLAEQKRIKEAAEAATAAASAAAASAAAPQETPSKQHQAPSSLAAVASQQLPSGGRSQETAAPVPARASTSAGDSSRDRKRRRRTEIQEQLPSLDDEIASNEAEMARLAKDLERLKTNNERIMQDKQRLTKELEDLGIDTGGMSHADMRATKDEIERAMSPEAGTGPQIASALPQASPLREESGVSAMASAESIDITAAESIDITATESTSLSAPASTASQPRPPQSGFLPGLGQAAPHVHASTLPRVPPQPMQEPLASPSHDLQATSDRMEPVEASGHAATKNDRASATSMDDDEDIYSPPLTVEAGVNIEPIVAEAPELQVEQNLANAPSPSEEGEVEMSESSEDEDDEDDEEEYEPEEHIVEEPIVDEAIVEAPAVDERVMESSQHAQLPEPQAEQAQSIGQSQVSTEDEEAYEPPDVDEEMTEVAPVADAAQSEALSPGDADDGAMDIATSSSEDSDDSDSDSDEETQSELGDSESQTHVTQQVINIADDLAPELQPETSVATVPAAVQTENVQTIEEEPEPVGFTPYESPLRMFKSYRYHPNFSQDVDGGFLSMTYSHQIDPEKPLCPFESAGGSCNDPECPNQHFRGMGITGEKLLVQLGTANPGKTQDEKQQWNDGLRSVLKDLRQKNIKDPNGIAREIAKYRRQFLNDDTRVVNL</sequence>
<evidence type="ECO:0000313" key="1">
    <source>
        <dbReference type="EMBL" id="KAF2631361.1"/>
    </source>
</evidence>
<organism evidence="1 2">
    <name type="scientific">Macroventuria anomochaeta</name>
    <dbReference type="NCBI Taxonomy" id="301207"/>
    <lineage>
        <taxon>Eukaryota</taxon>
        <taxon>Fungi</taxon>
        <taxon>Dikarya</taxon>
        <taxon>Ascomycota</taxon>
        <taxon>Pezizomycotina</taxon>
        <taxon>Dothideomycetes</taxon>
        <taxon>Pleosporomycetidae</taxon>
        <taxon>Pleosporales</taxon>
        <taxon>Pleosporineae</taxon>
        <taxon>Didymellaceae</taxon>
        <taxon>Macroventuria</taxon>
    </lineage>
</organism>